<evidence type="ECO:0000256" key="1">
    <source>
        <dbReference type="SAM" id="MobiDB-lite"/>
    </source>
</evidence>
<protein>
    <submittedName>
        <fullName evidence="4">DUF4397 domain-containing protein</fullName>
    </submittedName>
</protein>
<evidence type="ECO:0000256" key="2">
    <source>
        <dbReference type="SAM" id="SignalP"/>
    </source>
</evidence>
<comment type="caution">
    <text evidence="4">The sequence shown here is derived from an EMBL/GenBank/DDBJ whole genome shotgun (WGS) entry which is preliminary data.</text>
</comment>
<dbReference type="InterPro" id="IPR025510">
    <property type="entry name" value="DUF4397"/>
</dbReference>
<dbReference type="RefSeq" id="WP_168099919.1">
    <property type="nucleotide sequence ID" value="NZ_JAATEN010000001.1"/>
</dbReference>
<evidence type="ECO:0000313" key="4">
    <source>
        <dbReference type="EMBL" id="NJP99329.1"/>
    </source>
</evidence>
<feature type="region of interest" description="Disordered" evidence="1">
    <location>
        <begin position="25"/>
        <end position="52"/>
    </location>
</feature>
<sequence length="244" mass="24442">MRNFRSVTALTAALVLGGGALGLSAPSAGSAPAAPERAQRTAQGTGQRTAQGTAEVSAFHAIPGVTVDVYVNGRELLSDVAPGTLTSPRSLPSGSYDVELFRAGADPAGTPLVEKGVRVRAGSNTTLVAHLTAAGDPTLDSYTNDVSRVPAGQTRTTVRHVAAAPAVDVKADRKTLVSGLTNPGEATGTLPAGTAELRVLLAGTGRTVLGPTPVALRAGTSTVVYVWGSAAEGNLALKTQVLGG</sequence>
<organism evidence="4 5">
    <name type="scientific">Streptomyces zingiberis</name>
    <dbReference type="NCBI Taxonomy" id="2053010"/>
    <lineage>
        <taxon>Bacteria</taxon>
        <taxon>Bacillati</taxon>
        <taxon>Actinomycetota</taxon>
        <taxon>Actinomycetes</taxon>
        <taxon>Kitasatosporales</taxon>
        <taxon>Streptomycetaceae</taxon>
        <taxon>Streptomyces</taxon>
    </lineage>
</organism>
<feature type="chain" id="PRO_5045775092" evidence="2">
    <location>
        <begin position="34"/>
        <end position="244"/>
    </location>
</feature>
<keyword evidence="5" id="KW-1185">Reference proteome</keyword>
<dbReference type="EMBL" id="JAATEN010000001">
    <property type="protein sequence ID" value="NJP99329.1"/>
    <property type="molecule type" value="Genomic_DNA"/>
</dbReference>
<feature type="compositionally biased region" description="Low complexity" evidence="1">
    <location>
        <begin position="25"/>
        <end position="34"/>
    </location>
</feature>
<evidence type="ECO:0000313" key="5">
    <source>
        <dbReference type="Proteomes" id="UP000695264"/>
    </source>
</evidence>
<proteinExistence type="predicted"/>
<reference evidence="4 5" key="1">
    <citation type="submission" date="2020-03" db="EMBL/GenBank/DDBJ databases">
        <title>WGS of actinomycetes isolated from Thailand.</title>
        <authorList>
            <person name="Thawai C."/>
        </authorList>
    </citation>
    <scope>NUCLEOTIDE SEQUENCE [LARGE SCALE GENOMIC DNA]</scope>
    <source>
        <strain evidence="4 5">PLAI 1-29</strain>
    </source>
</reference>
<name>A0ABX1BS08_9ACTN</name>
<dbReference type="Proteomes" id="UP000695264">
    <property type="component" value="Unassembled WGS sequence"/>
</dbReference>
<feature type="signal peptide" evidence="2">
    <location>
        <begin position="1"/>
        <end position="33"/>
    </location>
</feature>
<evidence type="ECO:0000259" key="3">
    <source>
        <dbReference type="Pfam" id="PF14344"/>
    </source>
</evidence>
<feature type="domain" description="DUF4397" evidence="3">
    <location>
        <begin position="54"/>
        <end position="169"/>
    </location>
</feature>
<feature type="compositionally biased region" description="Polar residues" evidence="1">
    <location>
        <begin position="40"/>
        <end position="52"/>
    </location>
</feature>
<dbReference type="Pfam" id="PF14344">
    <property type="entry name" value="DUF4397"/>
    <property type="match status" value="1"/>
</dbReference>
<keyword evidence="2" id="KW-0732">Signal</keyword>
<gene>
    <name evidence="4" type="ORF">HCK00_01865</name>
</gene>
<accession>A0ABX1BS08</accession>